<keyword evidence="2" id="KW-1185">Reference proteome</keyword>
<evidence type="ECO:0000313" key="2">
    <source>
        <dbReference type="Proteomes" id="UP001153331"/>
    </source>
</evidence>
<evidence type="ECO:0000313" key="1">
    <source>
        <dbReference type="EMBL" id="KAJ8112977.1"/>
    </source>
</evidence>
<dbReference type="EMBL" id="JAPHNI010000284">
    <property type="protein sequence ID" value="KAJ8112977.1"/>
    <property type="molecule type" value="Genomic_DNA"/>
</dbReference>
<reference evidence="1" key="1">
    <citation type="submission" date="2022-11" db="EMBL/GenBank/DDBJ databases">
        <title>Genome Sequence of Boeremia exigua.</title>
        <authorList>
            <person name="Buettner E."/>
        </authorList>
    </citation>
    <scope>NUCLEOTIDE SEQUENCE</scope>
    <source>
        <strain evidence="1">CU02</strain>
    </source>
</reference>
<accession>A0ACC2ICZ6</accession>
<name>A0ACC2ICZ6_9PLEO</name>
<sequence length="244" mass="27173">MQKGSTAWSLTMHTLRNLTESWMRESQEIEFCVGDDGSPEVQRKACMALNRLRCSAGDFMILAKALRQLHSNAYRPLVNNHVSLVEPGSNQHTSTTYRATAIDMGGRLSTPKGADGMNESSKPHSSNAPALTRGRGIINGRTIMAPLAALTMAGILFVYARTSIRAAKLNAQKHREADGGQISWHKESLRRHGQLERLDNDSSTLKEALVGSFSKDKKKDTEERSRTEYSKDEEELRRIMGKKD</sequence>
<organism evidence="1 2">
    <name type="scientific">Boeremia exigua</name>
    <dbReference type="NCBI Taxonomy" id="749465"/>
    <lineage>
        <taxon>Eukaryota</taxon>
        <taxon>Fungi</taxon>
        <taxon>Dikarya</taxon>
        <taxon>Ascomycota</taxon>
        <taxon>Pezizomycotina</taxon>
        <taxon>Dothideomycetes</taxon>
        <taxon>Pleosporomycetidae</taxon>
        <taxon>Pleosporales</taxon>
        <taxon>Pleosporineae</taxon>
        <taxon>Didymellaceae</taxon>
        <taxon>Boeremia</taxon>
    </lineage>
</organism>
<comment type="caution">
    <text evidence="1">The sequence shown here is derived from an EMBL/GenBank/DDBJ whole genome shotgun (WGS) entry which is preliminary data.</text>
</comment>
<protein>
    <submittedName>
        <fullName evidence="1">Uncharacterized protein</fullName>
    </submittedName>
</protein>
<proteinExistence type="predicted"/>
<dbReference type="Proteomes" id="UP001153331">
    <property type="component" value="Unassembled WGS sequence"/>
</dbReference>
<gene>
    <name evidence="1" type="ORF">OPT61_g4784</name>
</gene>